<name>A0A0D8XH02_DICVI</name>
<dbReference type="AlphaFoldDB" id="A0A0D8XH02"/>
<reference evidence="3" key="2">
    <citation type="journal article" date="2016" name="Sci. Rep.">
        <title>Dictyocaulus viviparus genome, variome and transcriptome elucidate lungworm biology and support future intervention.</title>
        <authorList>
            <person name="McNulty S.N."/>
            <person name="Strube C."/>
            <person name="Rosa B.A."/>
            <person name="Martin J.C."/>
            <person name="Tyagi R."/>
            <person name="Choi Y.J."/>
            <person name="Wang Q."/>
            <person name="Hallsworth Pepin K."/>
            <person name="Zhang X."/>
            <person name="Ozersky P."/>
            <person name="Wilson R.K."/>
            <person name="Sternberg P.W."/>
            <person name="Gasser R.B."/>
            <person name="Mitreva M."/>
        </authorList>
    </citation>
    <scope>NUCLEOTIDE SEQUENCE [LARGE SCALE GENOMIC DNA]</scope>
    <source>
        <strain evidence="3">HannoverDv2000</strain>
    </source>
</reference>
<keyword evidence="3" id="KW-1185">Reference proteome</keyword>
<evidence type="ECO:0000313" key="2">
    <source>
        <dbReference type="EMBL" id="KJH41636.1"/>
    </source>
</evidence>
<evidence type="ECO:0000313" key="3">
    <source>
        <dbReference type="Proteomes" id="UP000053766"/>
    </source>
</evidence>
<reference evidence="2 3" key="1">
    <citation type="submission" date="2013-11" db="EMBL/GenBank/DDBJ databases">
        <title>Draft genome of the bovine lungworm Dictyocaulus viviparus.</title>
        <authorList>
            <person name="Mitreva M."/>
        </authorList>
    </citation>
    <scope>NUCLEOTIDE SEQUENCE [LARGE SCALE GENOMIC DNA]</scope>
    <source>
        <strain evidence="2 3">HannoverDv2000</strain>
    </source>
</reference>
<feature type="region of interest" description="Disordered" evidence="1">
    <location>
        <begin position="86"/>
        <end position="116"/>
    </location>
</feature>
<gene>
    <name evidence="2" type="ORF">DICVIV_12390</name>
</gene>
<accession>A0A0D8XH02</accession>
<organism evidence="2 3">
    <name type="scientific">Dictyocaulus viviparus</name>
    <name type="common">Bovine lungworm</name>
    <dbReference type="NCBI Taxonomy" id="29172"/>
    <lineage>
        <taxon>Eukaryota</taxon>
        <taxon>Metazoa</taxon>
        <taxon>Ecdysozoa</taxon>
        <taxon>Nematoda</taxon>
        <taxon>Chromadorea</taxon>
        <taxon>Rhabditida</taxon>
        <taxon>Rhabditina</taxon>
        <taxon>Rhabditomorpha</taxon>
        <taxon>Strongyloidea</taxon>
        <taxon>Metastrongylidae</taxon>
        <taxon>Dictyocaulus</taxon>
    </lineage>
</organism>
<protein>
    <submittedName>
        <fullName evidence="2">Uncharacterized protein</fullName>
    </submittedName>
</protein>
<feature type="compositionally biased region" description="Polar residues" evidence="1">
    <location>
        <begin position="89"/>
        <end position="102"/>
    </location>
</feature>
<proteinExistence type="predicted"/>
<evidence type="ECO:0000256" key="1">
    <source>
        <dbReference type="SAM" id="MobiDB-lite"/>
    </source>
</evidence>
<dbReference type="EMBL" id="KN716786">
    <property type="protein sequence ID" value="KJH41636.1"/>
    <property type="molecule type" value="Genomic_DNA"/>
</dbReference>
<dbReference type="Proteomes" id="UP000053766">
    <property type="component" value="Unassembled WGS sequence"/>
</dbReference>
<sequence>MEKILACIKLNGLNLSKQQLMDQISPIYANIFYYSDISSMCEKICNTVRNCSKQNYLDQMISDHCEVMGPHTISCVAHASTNHFEETNSGKSSFRPNISSLGQHRKASESNDSQHLSHEGLTINNVIEQNISQETCTSFLADGCSHSCDSRLSGSQNKELTPSFQRSQTASDCYLPSEFQLSTGLIDIVELVPKHGSLKVIVVSILIFCFTFRFSLQSFYPFLCYC</sequence>